<organism evidence="2 3">
    <name type="scientific">Candidatus Roizmanbacteria bacterium GW2011_GWA2_32_13</name>
    <dbReference type="NCBI Taxonomy" id="1618475"/>
    <lineage>
        <taxon>Bacteria</taxon>
        <taxon>Candidatus Roizmaniibacteriota</taxon>
    </lineage>
</organism>
<sequence length="221" mass="25791">MADKINKQNGVIWFDKTGLSIYLENKPFLRLNFPTDAFTNLEIINKVKLESLIRSFINQNNLSYLSFLIIITPDILFEKDWLLPQTEVQKKEETDFIDSIPFENTVTHFWIKNNKKKLIATNQDFIFFLKEVFEKDNGHLIGAFPYSLFDANVRNESVKEIWKKMNLLKQHNLMEINSNQLTIKSSVDNKQGSDKNRSSLPLLIGVFVILITILGFLLFKK</sequence>
<keyword evidence="1" id="KW-0812">Transmembrane</keyword>
<comment type="caution">
    <text evidence="2">The sequence shown here is derived from an EMBL/GenBank/DDBJ whole genome shotgun (WGS) entry which is preliminary data.</text>
</comment>
<gene>
    <name evidence="2" type="ORF">UR23_C0003G0012</name>
</gene>
<name>A0A0G0C2E3_9BACT</name>
<accession>A0A0G0C2E3</accession>
<dbReference type="Proteomes" id="UP000034349">
    <property type="component" value="Unassembled WGS sequence"/>
</dbReference>
<evidence type="ECO:0000313" key="2">
    <source>
        <dbReference type="EMBL" id="KKP37477.1"/>
    </source>
</evidence>
<proteinExistence type="predicted"/>
<protein>
    <submittedName>
        <fullName evidence="2">Uncharacterized protein</fullName>
    </submittedName>
</protein>
<reference evidence="2 3" key="1">
    <citation type="journal article" date="2015" name="Nature">
        <title>rRNA introns, odd ribosomes, and small enigmatic genomes across a large radiation of phyla.</title>
        <authorList>
            <person name="Brown C.T."/>
            <person name="Hug L.A."/>
            <person name="Thomas B.C."/>
            <person name="Sharon I."/>
            <person name="Castelle C.J."/>
            <person name="Singh A."/>
            <person name="Wilkins M.J."/>
            <person name="Williams K.H."/>
            <person name="Banfield J.F."/>
        </authorList>
    </citation>
    <scope>NUCLEOTIDE SEQUENCE [LARGE SCALE GENOMIC DNA]</scope>
</reference>
<evidence type="ECO:0000313" key="3">
    <source>
        <dbReference type="Proteomes" id="UP000034349"/>
    </source>
</evidence>
<feature type="transmembrane region" description="Helical" evidence="1">
    <location>
        <begin position="200"/>
        <end position="219"/>
    </location>
</feature>
<dbReference type="EMBL" id="LBOK01000003">
    <property type="protein sequence ID" value="KKP37477.1"/>
    <property type="molecule type" value="Genomic_DNA"/>
</dbReference>
<keyword evidence="1" id="KW-1133">Transmembrane helix</keyword>
<keyword evidence="1" id="KW-0472">Membrane</keyword>
<dbReference type="AlphaFoldDB" id="A0A0G0C2E3"/>
<evidence type="ECO:0000256" key="1">
    <source>
        <dbReference type="SAM" id="Phobius"/>
    </source>
</evidence>